<gene>
    <name evidence="1" type="ORF">ARMSODRAFT_861996</name>
</gene>
<evidence type="ECO:0000313" key="1">
    <source>
        <dbReference type="EMBL" id="PBK69281.1"/>
    </source>
</evidence>
<name>A0A2H3BEH4_9AGAR</name>
<organism evidence="1 2">
    <name type="scientific">Armillaria solidipes</name>
    <dbReference type="NCBI Taxonomy" id="1076256"/>
    <lineage>
        <taxon>Eukaryota</taxon>
        <taxon>Fungi</taxon>
        <taxon>Dikarya</taxon>
        <taxon>Basidiomycota</taxon>
        <taxon>Agaricomycotina</taxon>
        <taxon>Agaricomycetes</taxon>
        <taxon>Agaricomycetidae</taxon>
        <taxon>Agaricales</taxon>
        <taxon>Marasmiineae</taxon>
        <taxon>Physalacriaceae</taxon>
        <taxon>Armillaria</taxon>
    </lineage>
</organism>
<dbReference type="EMBL" id="KZ293430">
    <property type="protein sequence ID" value="PBK69281.1"/>
    <property type="molecule type" value="Genomic_DNA"/>
</dbReference>
<dbReference type="STRING" id="1076256.A0A2H3BEH4"/>
<dbReference type="AlphaFoldDB" id="A0A2H3BEH4"/>
<protein>
    <submittedName>
        <fullName evidence="1">Uncharacterized protein</fullName>
    </submittedName>
</protein>
<evidence type="ECO:0000313" key="2">
    <source>
        <dbReference type="Proteomes" id="UP000218334"/>
    </source>
</evidence>
<keyword evidence="2" id="KW-1185">Reference proteome</keyword>
<reference evidence="2" key="1">
    <citation type="journal article" date="2017" name="Nat. Ecol. Evol.">
        <title>Genome expansion and lineage-specific genetic innovations in the forest pathogenic fungi Armillaria.</title>
        <authorList>
            <person name="Sipos G."/>
            <person name="Prasanna A.N."/>
            <person name="Walter M.C."/>
            <person name="O'Connor E."/>
            <person name="Balint B."/>
            <person name="Krizsan K."/>
            <person name="Kiss B."/>
            <person name="Hess J."/>
            <person name="Varga T."/>
            <person name="Slot J."/>
            <person name="Riley R."/>
            <person name="Boka B."/>
            <person name="Rigling D."/>
            <person name="Barry K."/>
            <person name="Lee J."/>
            <person name="Mihaltcheva S."/>
            <person name="LaButti K."/>
            <person name="Lipzen A."/>
            <person name="Waldron R."/>
            <person name="Moloney N.M."/>
            <person name="Sperisen C."/>
            <person name="Kredics L."/>
            <person name="Vagvoelgyi C."/>
            <person name="Patrignani A."/>
            <person name="Fitzpatrick D."/>
            <person name="Nagy I."/>
            <person name="Doyle S."/>
            <person name="Anderson J.B."/>
            <person name="Grigoriev I.V."/>
            <person name="Gueldener U."/>
            <person name="Muensterkoetter M."/>
            <person name="Nagy L.G."/>
        </authorList>
    </citation>
    <scope>NUCLEOTIDE SEQUENCE [LARGE SCALE GENOMIC DNA]</scope>
    <source>
        <strain evidence="2">28-4</strain>
    </source>
</reference>
<dbReference type="Proteomes" id="UP000218334">
    <property type="component" value="Unassembled WGS sequence"/>
</dbReference>
<sequence>LLDCKVGNKTITHRLKETLYAPNAINNLISISRLDDAGMEAKFRKGQVQFLRNHSEVLAIGKKINRLYLMNGRARDISEQSNVADESQNTWDSWH</sequence>
<feature type="non-terminal residue" evidence="1">
    <location>
        <position position="95"/>
    </location>
</feature>
<proteinExistence type="predicted"/>
<feature type="non-terminal residue" evidence="1">
    <location>
        <position position="1"/>
    </location>
</feature>
<accession>A0A2H3BEH4</accession>